<comment type="caution">
    <text evidence="2">The sequence shown here is derived from an EMBL/GenBank/DDBJ whole genome shotgun (WGS) entry which is preliminary data.</text>
</comment>
<sequence length="240" mass="26234">MSNSNPFDRPGLGQGSAANPIMQSLDMMNKAWQQFAQVQNAGNTVFSMPTAMNADDLDKRIQELKSIESWLTMNLSMLSSTIQGLEIQRASIHTFKTFVDTLQTQNHDRSLDDILGLKKPSTDNASRQSMSDTTKDADTKGKKDSKADSADNHFSTDSVNHAAQAWWDMLQNQFTQLSQVATQATQAMHKEPAPVKTPPGPEPDEPADPGEPVKPTTRKRSAASTSRSASKRNSPGRSTA</sequence>
<dbReference type="eggNOG" id="ENOG50337T3">
    <property type="taxonomic scope" value="Bacteria"/>
</dbReference>
<dbReference type="EMBL" id="AYXT01000009">
    <property type="protein sequence ID" value="ETF03036.1"/>
    <property type="molecule type" value="Genomic_DNA"/>
</dbReference>
<proteinExistence type="predicted"/>
<evidence type="ECO:0000313" key="2">
    <source>
        <dbReference type="EMBL" id="ETF03036.1"/>
    </source>
</evidence>
<keyword evidence="3" id="KW-1185">Reference proteome</keyword>
<reference evidence="2 3" key="1">
    <citation type="journal article" date="2014" name="Genome Announc.">
        <title>Draft Genome Sequence of Advenella kashmirensis Strain W13003, a Polycyclic Aromatic Hydrocarbon-Degrading Bacterium.</title>
        <authorList>
            <person name="Wang X."/>
            <person name="Jin D."/>
            <person name="Zhou L."/>
            <person name="Wu L."/>
            <person name="An W."/>
            <person name="Zhao L."/>
        </authorList>
    </citation>
    <scope>NUCLEOTIDE SEQUENCE [LARGE SCALE GENOMIC DNA]</scope>
    <source>
        <strain evidence="2 3">W13003</strain>
    </source>
</reference>
<feature type="region of interest" description="Disordered" evidence="1">
    <location>
        <begin position="112"/>
        <end position="155"/>
    </location>
</feature>
<dbReference type="Proteomes" id="UP000018733">
    <property type="component" value="Unassembled WGS sequence"/>
</dbReference>
<feature type="compositionally biased region" description="Basic and acidic residues" evidence="1">
    <location>
        <begin position="133"/>
        <end position="151"/>
    </location>
</feature>
<organism evidence="2 3">
    <name type="scientific">Advenella kashmirensis W13003</name>
    <dbReference type="NCBI Taxonomy" id="1424334"/>
    <lineage>
        <taxon>Bacteria</taxon>
        <taxon>Pseudomonadati</taxon>
        <taxon>Pseudomonadota</taxon>
        <taxon>Betaproteobacteria</taxon>
        <taxon>Burkholderiales</taxon>
        <taxon>Alcaligenaceae</taxon>
    </lineage>
</organism>
<feature type="compositionally biased region" description="Low complexity" evidence="1">
    <location>
        <begin position="222"/>
        <end position="232"/>
    </location>
</feature>
<dbReference type="RefSeq" id="WP_024004873.1">
    <property type="nucleotide sequence ID" value="NZ_KI650979.1"/>
</dbReference>
<dbReference type="STRING" id="1424334.W822_09500"/>
<accession>V8QSX5</accession>
<feature type="region of interest" description="Disordered" evidence="1">
    <location>
        <begin position="181"/>
        <end position="240"/>
    </location>
</feature>
<dbReference type="AlphaFoldDB" id="V8QSX5"/>
<evidence type="ECO:0000256" key="1">
    <source>
        <dbReference type="SAM" id="MobiDB-lite"/>
    </source>
</evidence>
<gene>
    <name evidence="2" type="ORF">W822_09500</name>
</gene>
<dbReference type="HOGENOM" id="CLU_072495_2_0_4"/>
<evidence type="ECO:0000313" key="3">
    <source>
        <dbReference type="Proteomes" id="UP000018733"/>
    </source>
</evidence>
<name>V8QSX5_9BURK</name>
<dbReference type="PATRIC" id="fig|1424334.3.peg.1906"/>
<dbReference type="NCBIfam" id="NF043076">
    <property type="entry name" value="PHA_gran_PhaM"/>
    <property type="match status" value="1"/>
</dbReference>
<dbReference type="OrthoDB" id="8566581at2"/>
<protein>
    <submittedName>
        <fullName evidence="2">Transcriptional regulator</fullName>
    </submittedName>
</protein>
<dbReference type="InterPro" id="IPR050026">
    <property type="entry name" value="PHA_gran_PhaM_N"/>
</dbReference>